<feature type="region of interest" description="Disordered" evidence="6">
    <location>
        <begin position="1"/>
        <end position="72"/>
    </location>
</feature>
<evidence type="ECO:0000256" key="5">
    <source>
        <dbReference type="ARBA" id="ARBA00023136"/>
    </source>
</evidence>
<proteinExistence type="predicted"/>
<name>A0A5N8VFL1_9ACTN</name>
<feature type="compositionally biased region" description="Basic and acidic residues" evidence="6">
    <location>
        <begin position="57"/>
        <end position="66"/>
    </location>
</feature>
<organism evidence="8 9">
    <name type="scientific">Streptomyces adustus</name>
    <dbReference type="NCBI Taxonomy" id="1609272"/>
    <lineage>
        <taxon>Bacteria</taxon>
        <taxon>Bacillati</taxon>
        <taxon>Actinomycetota</taxon>
        <taxon>Actinomycetes</taxon>
        <taxon>Kitasatosporales</taxon>
        <taxon>Streptomycetaceae</taxon>
        <taxon>Streptomyces</taxon>
    </lineage>
</organism>
<feature type="transmembrane region" description="Helical" evidence="7">
    <location>
        <begin position="153"/>
        <end position="175"/>
    </location>
</feature>
<dbReference type="EMBL" id="VJZD01000057">
    <property type="protein sequence ID" value="MPY32838.1"/>
    <property type="molecule type" value="Genomic_DNA"/>
</dbReference>
<evidence type="ECO:0000313" key="8">
    <source>
        <dbReference type="EMBL" id="MPY32838.1"/>
    </source>
</evidence>
<keyword evidence="4 7" id="KW-1133">Transmembrane helix</keyword>
<evidence type="ECO:0000256" key="7">
    <source>
        <dbReference type="SAM" id="Phobius"/>
    </source>
</evidence>
<comment type="subcellular location">
    <subcellularLocation>
        <location evidence="1">Cell membrane</location>
        <topology evidence="1">Multi-pass membrane protein</topology>
    </subcellularLocation>
</comment>
<dbReference type="GO" id="GO:0005886">
    <property type="term" value="C:plasma membrane"/>
    <property type="evidence" value="ECO:0007669"/>
    <property type="project" value="UniProtKB-SubCell"/>
</dbReference>
<keyword evidence="3 7" id="KW-0812">Transmembrane</keyword>
<accession>A0A5N8VFL1</accession>
<dbReference type="Proteomes" id="UP000325849">
    <property type="component" value="Unassembled WGS sequence"/>
</dbReference>
<keyword evidence="5 7" id="KW-0472">Membrane</keyword>
<gene>
    <name evidence="8" type="ORF">FNH09_16665</name>
</gene>
<keyword evidence="2" id="KW-1003">Cell membrane</keyword>
<dbReference type="PANTHER" id="PTHR39087">
    <property type="entry name" value="UPF0104 MEMBRANE PROTEIN MJ1595"/>
    <property type="match status" value="1"/>
</dbReference>
<feature type="compositionally biased region" description="Basic and acidic residues" evidence="6">
    <location>
        <begin position="33"/>
        <end position="47"/>
    </location>
</feature>
<dbReference type="AlphaFoldDB" id="A0A5N8VFL1"/>
<evidence type="ECO:0000256" key="2">
    <source>
        <dbReference type="ARBA" id="ARBA00022475"/>
    </source>
</evidence>
<evidence type="ECO:0000256" key="3">
    <source>
        <dbReference type="ARBA" id="ARBA00022692"/>
    </source>
</evidence>
<feature type="transmembrane region" description="Helical" evidence="7">
    <location>
        <begin position="324"/>
        <end position="345"/>
    </location>
</feature>
<dbReference type="Pfam" id="PF03706">
    <property type="entry name" value="LPG_synthase_TM"/>
    <property type="match status" value="1"/>
</dbReference>
<evidence type="ECO:0000313" key="9">
    <source>
        <dbReference type="Proteomes" id="UP000325849"/>
    </source>
</evidence>
<sequence length="429" mass="44559">MAHLARRSRRLPARPAPSRRVPHESAPTPSARTDARMRNARESDADTRGVPGTRADVASEHARQPDASRSVALPHSRRRVALITAAVVTVLGAESVAIAPHAHRAAGQLARAEVRWLVPALACEMVSMMMFARLQRHALSPGGLRVRLGSAAATVFAGSAVGATLPGGSLVAITYRTRRMRSWGASASQIGFAHAATGALSTIALALLAGLGHVLAGDGARLVSVAVQIGAICALTGAALALVHRPATLRRPVRALVRMMHRLRRGTAVQASADRLLDELAAMRPPPRFWGRGLALALFNWGADAACLLAACHAVGARPAVSTVLFAYAAAMAAASAMPLLPAGIGTLDAALVLTLHHGGVPLTAATAADLLYRLITPGLVGIAGWILLLQQRRGAARTRHGHDVVHGARDVPAIPDTIAGPHGAARKT</sequence>
<feature type="transmembrane region" description="Helical" evidence="7">
    <location>
        <begin position="80"/>
        <end position="102"/>
    </location>
</feature>
<feature type="transmembrane region" description="Helical" evidence="7">
    <location>
        <begin position="222"/>
        <end position="243"/>
    </location>
</feature>
<comment type="caution">
    <text evidence="8">The sequence shown here is derived from an EMBL/GenBank/DDBJ whole genome shotgun (WGS) entry which is preliminary data.</text>
</comment>
<evidence type="ECO:0000256" key="1">
    <source>
        <dbReference type="ARBA" id="ARBA00004651"/>
    </source>
</evidence>
<protein>
    <submittedName>
        <fullName evidence="8">Flippase-like domain-containing protein</fullName>
    </submittedName>
</protein>
<dbReference type="OrthoDB" id="4481258at2"/>
<feature type="compositionally biased region" description="Basic residues" evidence="6">
    <location>
        <begin position="1"/>
        <end position="12"/>
    </location>
</feature>
<keyword evidence="9" id="KW-1185">Reference proteome</keyword>
<feature type="transmembrane region" description="Helical" evidence="7">
    <location>
        <begin position="195"/>
        <end position="215"/>
    </location>
</feature>
<evidence type="ECO:0000256" key="4">
    <source>
        <dbReference type="ARBA" id="ARBA00022989"/>
    </source>
</evidence>
<dbReference type="PANTHER" id="PTHR39087:SF2">
    <property type="entry name" value="UPF0104 MEMBRANE PROTEIN MJ1595"/>
    <property type="match status" value="1"/>
</dbReference>
<reference evidence="8 9" key="1">
    <citation type="submission" date="2019-07" db="EMBL/GenBank/DDBJ databases">
        <title>New species of Amycolatopsis and Streptomyces.</title>
        <authorList>
            <person name="Duangmal K."/>
            <person name="Teo W.F.A."/>
            <person name="Lipun K."/>
        </authorList>
    </citation>
    <scope>NUCLEOTIDE SEQUENCE [LARGE SCALE GENOMIC DNA]</scope>
    <source>
        <strain evidence="8 9">NBRC 109810</strain>
    </source>
</reference>
<feature type="transmembrane region" description="Helical" evidence="7">
    <location>
        <begin position="371"/>
        <end position="390"/>
    </location>
</feature>
<evidence type="ECO:0000256" key="6">
    <source>
        <dbReference type="SAM" id="MobiDB-lite"/>
    </source>
</evidence>
<dbReference type="InterPro" id="IPR022791">
    <property type="entry name" value="L-PG_synthase/AglD"/>
</dbReference>